<keyword evidence="1" id="KW-0378">Hydrolase</keyword>
<dbReference type="EMBL" id="CP042467">
    <property type="protein sequence ID" value="QED28963.1"/>
    <property type="molecule type" value="Genomic_DNA"/>
</dbReference>
<dbReference type="RefSeq" id="WP_146961853.1">
    <property type="nucleotide sequence ID" value="NZ_CP042467.1"/>
</dbReference>
<evidence type="ECO:0000313" key="3">
    <source>
        <dbReference type="EMBL" id="QED28963.1"/>
    </source>
</evidence>
<dbReference type="InterPro" id="IPR001466">
    <property type="entry name" value="Beta-lactam-related"/>
</dbReference>
<proteinExistence type="predicted"/>
<dbReference type="GO" id="GO:0016787">
    <property type="term" value="F:hydrolase activity"/>
    <property type="evidence" value="ECO:0007669"/>
    <property type="project" value="UniProtKB-KW"/>
</dbReference>
<reference evidence="3 4" key="1">
    <citation type="submission" date="2019-08" db="EMBL/GenBank/DDBJ databases">
        <authorList>
            <person name="Liang Q."/>
        </authorList>
    </citation>
    <scope>NUCLEOTIDE SEQUENCE [LARGE SCALE GENOMIC DNA]</scope>
    <source>
        <strain evidence="3 4">V1718</strain>
    </source>
</reference>
<dbReference type="KEGG" id="bbae:FRD01_17305"/>
<name>A0A5B8XY48_9DELT</name>
<feature type="domain" description="Beta-lactamase-related" evidence="2">
    <location>
        <begin position="29"/>
        <end position="372"/>
    </location>
</feature>
<organism evidence="3 4">
    <name type="scientific">Microvenator marinus</name>
    <dbReference type="NCBI Taxonomy" id="2600177"/>
    <lineage>
        <taxon>Bacteria</taxon>
        <taxon>Deltaproteobacteria</taxon>
        <taxon>Bradymonadales</taxon>
        <taxon>Microvenatoraceae</taxon>
        <taxon>Microvenator</taxon>
    </lineage>
</organism>
<dbReference type="OrthoDB" id="9809635at2"/>
<dbReference type="InterPro" id="IPR012338">
    <property type="entry name" value="Beta-lactam/transpept-like"/>
</dbReference>
<gene>
    <name evidence="3" type="ORF">FRD01_17305</name>
</gene>
<dbReference type="Pfam" id="PF00144">
    <property type="entry name" value="Beta-lactamase"/>
    <property type="match status" value="1"/>
</dbReference>
<accession>A0A5B8XY48</accession>
<keyword evidence="4" id="KW-1185">Reference proteome</keyword>
<sequence length="392" mass="42755">MIDSIQSQLEPFVATGPNDVPLKAVTQALAWGVLDSEKSQRTGALGCLDSALFDIASVTKLFTATLAMIANDRGLLRFEDDLGRVFEALAGVTLDALLNHTSGLDAWRQWYLELDVPVQAHQPDLAAMKANRERILHDILESGRKPPGQAYAYSDLGYILLGRCLEEVFGQSLDEVVRDEISEPLGLQDTRYVNLLNGELPLQAVQTERCPVRGASTSAALSSLDEFERVRHLPDESHGVSDPTRGKGVEGVVHDENAWIQGGVCGHAGLFSNVEDLLAFGAHFLAISNGNSGIVRAETLAHAWDRKHLHPQGHHVLGWDTPSGERTSVGRGFSRTKTYGHLGFTGTSLWLDLAHETVAVLLTNRVYPTRNNPGILDLRIAFHEAVLNPESP</sequence>
<dbReference type="AlphaFoldDB" id="A0A5B8XY48"/>
<evidence type="ECO:0000256" key="1">
    <source>
        <dbReference type="ARBA" id="ARBA00022801"/>
    </source>
</evidence>
<dbReference type="InterPro" id="IPR050789">
    <property type="entry name" value="Diverse_Enzym_Activities"/>
</dbReference>
<dbReference type="Gene3D" id="3.40.710.10">
    <property type="entry name" value="DD-peptidase/beta-lactamase superfamily"/>
    <property type="match status" value="1"/>
</dbReference>
<dbReference type="Proteomes" id="UP000321595">
    <property type="component" value="Chromosome"/>
</dbReference>
<dbReference type="PANTHER" id="PTHR43283">
    <property type="entry name" value="BETA-LACTAMASE-RELATED"/>
    <property type="match status" value="1"/>
</dbReference>
<protein>
    <submittedName>
        <fullName evidence="3">Beta-lactamase family protein</fullName>
    </submittedName>
</protein>
<evidence type="ECO:0000313" key="4">
    <source>
        <dbReference type="Proteomes" id="UP000321595"/>
    </source>
</evidence>
<dbReference type="PANTHER" id="PTHR43283:SF11">
    <property type="entry name" value="BETA-LACTAMASE-RELATED DOMAIN-CONTAINING PROTEIN"/>
    <property type="match status" value="1"/>
</dbReference>
<dbReference type="SUPFAM" id="SSF56601">
    <property type="entry name" value="beta-lactamase/transpeptidase-like"/>
    <property type="match status" value="1"/>
</dbReference>
<evidence type="ECO:0000259" key="2">
    <source>
        <dbReference type="Pfam" id="PF00144"/>
    </source>
</evidence>